<evidence type="ECO:0000313" key="3">
    <source>
        <dbReference type="EMBL" id="KAJ6217882.1"/>
    </source>
</evidence>
<reference evidence="3" key="1">
    <citation type="submission" date="2022-12" db="EMBL/GenBank/DDBJ databases">
        <title>Genome assemblies of Blomia tropicalis.</title>
        <authorList>
            <person name="Cui Y."/>
        </authorList>
    </citation>
    <scope>NUCLEOTIDE SEQUENCE</scope>
    <source>
        <tissue evidence="3">Adult mites</tissue>
    </source>
</reference>
<keyword evidence="1" id="KW-0812">Transmembrane</keyword>
<dbReference type="EMBL" id="JAPWDV010000003">
    <property type="protein sequence ID" value="KAJ6217882.1"/>
    <property type="molecule type" value="Genomic_DNA"/>
</dbReference>
<comment type="caution">
    <text evidence="3">The sequence shown here is derived from an EMBL/GenBank/DDBJ whole genome shotgun (WGS) entry which is preliminary data.</text>
</comment>
<keyword evidence="1" id="KW-0472">Membrane</keyword>
<keyword evidence="4" id="KW-1185">Reference proteome</keyword>
<dbReference type="GO" id="GO:0019236">
    <property type="term" value="P:response to pheromone"/>
    <property type="evidence" value="ECO:0007669"/>
    <property type="project" value="InterPro"/>
</dbReference>
<evidence type="ECO:0000256" key="1">
    <source>
        <dbReference type="SAM" id="Phobius"/>
    </source>
</evidence>
<dbReference type="AlphaFoldDB" id="A0A9Q0M2W3"/>
<dbReference type="PANTHER" id="PTHR23252">
    <property type="entry name" value="INTIMAL THICKNESS RECEPTOR-RELATED"/>
    <property type="match status" value="1"/>
</dbReference>
<dbReference type="InterPro" id="IPR019336">
    <property type="entry name" value="GPR180/TMEM145_TM"/>
</dbReference>
<feature type="transmembrane region" description="Helical" evidence="1">
    <location>
        <begin position="313"/>
        <end position="335"/>
    </location>
</feature>
<dbReference type="Proteomes" id="UP001142055">
    <property type="component" value="Chromosome 3"/>
</dbReference>
<dbReference type="GO" id="GO:0007186">
    <property type="term" value="P:G protein-coupled receptor signaling pathway"/>
    <property type="evidence" value="ECO:0007669"/>
    <property type="project" value="InterPro"/>
</dbReference>
<accession>A0A9Q0M2W3</accession>
<feature type="transmembrane region" description="Helical" evidence="1">
    <location>
        <begin position="485"/>
        <end position="508"/>
    </location>
</feature>
<feature type="transmembrane region" description="Helical" evidence="1">
    <location>
        <begin position="384"/>
        <end position="403"/>
    </location>
</feature>
<dbReference type="OMA" id="VWFVHLP"/>
<feature type="transmembrane region" description="Helical" evidence="1">
    <location>
        <begin position="282"/>
        <end position="301"/>
    </location>
</feature>
<dbReference type="InterPro" id="IPR047831">
    <property type="entry name" value="GPR180/TMEM145"/>
</dbReference>
<dbReference type="PANTHER" id="PTHR23252:SF43">
    <property type="entry name" value="INTIMAL THICKNESS RELATED RECEPTOR IRP DOMAIN-CONTAINING PROTEIN"/>
    <property type="match status" value="1"/>
</dbReference>
<gene>
    <name evidence="3" type="ORF">RDWZM_009039</name>
</gene>
<evidence type="ECO:0000313" key="4">
    <source>
        <dbReference type="Proteomes" id="UP001142055"/>
    </source>
</evidence>
<dbReference type="OrthoDB" id="45670at2759"/>
<evidence type="ECO:0000259" key="2">
    <source>
        <dbReference type="Pfam" id="PF10192"/>
    </source>
</evidence>
<protein>
    <recommendedName>
        <fullName evidence="2">GPR180/TMEM145 transmembrane domain-containing protein</fullName>
    </recommendedName>
</protein>
<dbReference type="Pfam" id="PF10192">
    <property type="entry name" value="GPR180-TMEM145_TM"/>
    <property type="match status" value="1"/>
</dbReference>
<name>A0A9Q0M2W3_BLOTA</name>
<feature type="domain" description="GPR180/TMEM145 transmembrane" evidence="2">
    <location>
        <begin position="290"/>
        <end position="502"/>
    </location>
</feature>
<feature type="transmembrane region" description="Helical" evidence="1">
    <location>
        <begin position="355"/>
        <end position="372"/>
    </location>
</feature>
<proteinExistence type="predicted"/>
<keyword evidence="1" id="KW-1133">Transmembrane helix</keyword>
<feature type="transmembrane region" description="Helical" evidence="1">
    <location>
        <begin position="458"/>
        <end position="479"/>
    </location>
</feature>
<sequence>MSTAILNEAAAASTTETVITFTLLSTLVSQICFYECLQVEGYWSPLTSPLKVVARFGIQKSEPNHKEETSGYAFGNITLISHPSEARNNHLFGNSVMLFVNRTLFKQIYHIYSQYYGENVHLDVNKSKSFCERIYDLVEDKFDDHQCSNQNHQPNSVNKTTTTIGSSETINFVRYVPCQTNRTCTQPTNQAKPLTSYQFTYVIDNRNEPTFWFLLLLSCQRQFISENISKGNNSLSNCTWKPTEHLKSLISYDIWLVNGHPTSGSNSFIDFDHQFSFEQQNLFIYIALNVVYLILLVVQLFALSNQKVRGLNWLFTVSLAIQCLAYFFFCLHKIVFAHNGKGFETLCTVADVMKIMSTALFMLFVLMIAKGYPITKQEIFSKTMLLIIWSIYTFIKIILYVWIKRSLNFIEEVDEYHTVPGWISLGFRIILMIWFLHELRHTMVLEHDSRKLRFYLHFGAGMLVWFVHLPLVAMVAMQIDLLWRYKIISGFSSAADIVAFAIVTRLMYQMKYNQFSSHHHDQSEVEYNDDLDYYDEVHENCTNSETIQFSKAAKFRSTHILQYDNLSCDSAAVNNHKSSIKT</sequence>
<feature type="transmembrane region" description="Helical" evidence="1">
    <location>
        <begin position="419"/>
        <end position="437"/>
    </location>
</feature>
<organism evidence="3 4">
    <name type="scientific">Blomia tropicalis</name>
    <name type="common">Mite</name>
    <dbReference type="NCBI Taxonomy" id="40697"/>
    <lineage>
        <taxon>Eukaryota</taxon>
        <taxon>Metazoa</taxon>
        <taxon>Ecdysozoa</taxon>
        <taxon>Arthropoda</taxon>
        <taxon>Chelicerata</taxon>
        <taxon>Arachnida</taxon>
        <taxon>Acari</taxon>
        <taxon>Acariformes</taxon>
        <taxon>Sarcoptiformes</taxon>
        <taxon>Astigmata</taxon>
        <taxon>Glycyphagoidea</taxon>
        <taxon>Echimyopodidae</taxon>
        <taxon>Blomia</taxon>
    </lineage>
</organism>